<accession>A0ABX7BF95</accession>
<dbReference type="RefSeq" id="WP_201081910.1">
    <property type="nucleotide sequence ID" value="NZ_CP067421.1"/>
</dbReference>
<feature type="domain" description="GH16" evidence="2">
    <location>
        <begin position="401"/>
        <end position="667"/>
    </location>
</feature>
<evidence type="ECO:0000313" key="4">
    <source>
        <dbReference type="Proteomes" id="UP000595197"/>
    </source>
</evidence>
<dbReference type="Gene3D" id="2.60.120.200">
    <property type="match status" value="1"/>
</dbReference>
<dbReference type="PROSITE" id="PS51762">
    <property type="entry name" value="GH16_2"/>
    <property type="match status" value="1"/>
</dbReference>
<dbReference type="InterPro" id="IPR011049">
    <property type="entry name" value="Serralysin-like_metalloprot_C"/>
</dbReference>
<geneLocation type="plasmid" evidence="3 4">
    <name>pTT6-1</name>
</geneLocation>
<dbReference type="PANTHER" id="PTHR10963:SF55">
    <property type="entry name" value="GLYCOSIDE HYDROLASE FAMILY 16 PROTEIN"/>
    <property type="match status" value="1"/>
</dbReference>
<dbReference type="SUPFAM" id="SSF49899">
    <property type="entry name" value="Concanavalin A-like lectins/glucanases"/>
    <property type="match status" value="1"/>
</dbReference>
<dbReference type="Gene3D" id="2.150.10.10">
    <property type="entry name" value="Serralysin-like metalloprotease, C-terminal"/>
    <property type="match status" value="4"/>
</dbReference>
<proteinExistence type="inferred from homology"/>
<dbReference type="InterPro" id="IPR001343">
    <property type="entry name" value="Hemolysn_Ca-bd"/>
</dbReference>
<gene>
    <name evidence="3" type="ORF">IGS68_30310</name>
</gene>
<keyword evidence="4" id="KW-1185">Reference proteome</keyword>
<evidence type="ECO:0000259" key="2">
    <source>
        <dbReference type="PROSITE" id="PS51762"/>
    </source>
</evidence>
<evidence type="ECO:0000313" key="3">
    <source>
        <dbReference type="EMBL" id="QQP92753.1"/>
    </source>
</evidence>
<keyword evidence="3" id="KW-0614">Plasmid</keyword>
<dbReference type="Pfam" id="PF00722">
    <property type="entry name" value="Glyco_hydro_16"/>
    <property type="match status" value="1"/>
</dbReference>
<dbReference type="Pfam" id="PF00353">
    <property type="entry name" value="HemolysinCabind"/>
    <property type="match status" value="5"/>
</dbReference>
<dbReference type="InterPro" id="IPR013320">
    <property type="entry name" value="ConA-like_dom_sf"/>
</dbReference>
<organism evidence="3 4">
    <name type="scientific">Skermanella cutis</name>
    <dbReference type="NCBI Taxonomy" id="2775420"/>
    <lineage>
        <taxon>Bacteria</taxon>
        <taxon>Pseudomonadati</taxon>
        <taxon>Pseudomonadota</taxon>
        <taxon>Alphaproteobacteria</taxon>
        <taxon>Rhodospirillales</taxon>
        <taxon>Azospirillaceae</taxon>
        <taxon>Skermanella</taxon>
    </lineage>
</organism>
<evidence type="ECO:0000256" key="1">
    <source>
        <dbReference type="ARBA" id="ARBA00006865"/>
    </source>
</evidence>
<dbReference type="CDD" id="cd08023">
    <property type="entry name" value="GH16_laminarinase_like"/>
    <property type="match status" value="1"/>
</dbReference>
<dbReference type="Proteomes" id="UP000595197">
    <property type="component" value="Plasmid pTT6-1"/>
</dbReference>
<dbReference type="EMBL" id="CP067421">
    <property type="protein sequence ID" value="QQP92753.1"/>
    <property type="molecule type" value="Genomic_DNA"/>
</dbReference>
<dbReference type="SUPFAM" id="SSF51120">
    <property type="entry name" value="beta-Roll"/>
    <property type="match status" value="4"/>
</dbReference>
<reference evidence="3" key="1">
    <citation type="submission" date="2021-02" db="EMBL/GenBank/DDBJ databases">
        <title>Skermanella TT6 skin isolate.</title>
        <authorList>
            <person name="Lee K."/>
            <person name="Ganzorig M."/>
        </authorList>
    </citation>
    <scope>NUCLEOTIDE SEQUENCE</scope>
    <source>
        <strain evidence="3">TT6</strain>
    </source>
</reference>
<protein>
    <submittedName>
        <fullName evidence="3">Family 16 glycosylhydrolase</fullName>
    </submittedName>
</protein>
<dbReference type="InterPro" id="IPR050546">
    <property type="entry name" value="Glycosyl_Hydrlase_16"/>
</dbReference>
<sequence>MEMKMGVAENLTSSAKSSKTISVPAGKIVVGSSLNESFNAARDATVSGGKGDDIYTLMAPAKLIELPGEGIDTVISHLTDYQLPDNIENLQLAGTAWSVGIGNSLGNILTGNSGNNVLDGRGGDDLLTGGGGADTFIVGQGNDVITDFAKGQDRIDLTGVAGLRWSDLYAGALEQGGDLLIALPGGSAVKLLGTRFADLSPLVVSLAAGGRSSASATTQLSAATLSSRVDGTAAADKLSAKGNDNVLAGGQGDDTYLAYSSANKIIEASGAGVDTVQTWGDGFKLPDNVENLYLEGTRNSFGTGNALANIIRGNSGDNTLTGGGGEDYLLGGGGADTFVIRASTDTLFIGDFKASEGDKLKIEVPGVKSAAGILQDAVEGALGTELRLAGTRVVLVGVKVADIPASSIQAPEVAAVGRLTFSDDFNTGLSLSDRASGTWQTTYAWENASLRHYKGELQRYVDPMMTGADGKSLGLDPFTVADGVLSISADRVAPEIAAVIGSNYSSGLITTQSSFAQTYGIFEMRAKLPAGDGLWPAFWLLSVYNVWPPELDVFEVVTKRPDEVNMSIGSADKTWGNNGARTDKSTVAGLTEKLNTYQVEWRSDYVIWRINGIELTRMQTPPDMHQPMYMLANLAVGGGWAGAPSEVATHLGDMKIDYIRAYSLVDPSPVASAASTKTVTVFTNAVVGTDANETFNVKVTGKISGGQGDDIYVIDYAAGDKVNVVEKAGGGIDTIKSWYNHVLPANVEHLFLLGNSWISGTGNALPNRIVGNSGNNILDGGGGDDWLTGGAGADRFFIRLREGSDTITDLQSGDKVVLTGTGMTNFSQVLANAKATSTGTDILLDNWQTLHLAGVPMASLNPSMFTFDGSLPVSSKPTNHFQTSAPGERLIGSAGADELISKHANSVLLGGTGDDTYTLLPGDKVFEAAQSGIDTILSYHSVTMMPNVENLRLLGGSWVNAYGNELSNIIEGNLGNNRIDGGAGDDYLTGRGGKDVFVIHKGQGHDTITDFQIGGKEADHLSLVGFSPGAKIVFTGGSDWAVIEPSGAQEIITLLGIKSLLAGTFDFS</sequence>
<comment type="similarity">
    <text evidence="1">Belongs to the glycosyl hydrolase 16 family.</text>
</comment>
<dbReference type="PRINTS" id="PR00313">
    <property type="entry name" value="CABNDNGRPT"/>
</dbReference>
<name>A0ABX7BF95_9PROT</name>
<dbReference type="InterPro" id="IPR000757">
    <property type="entry name" value="Beta-glucanase-like"/>
</dbReference>
<dbReference type="PANTHER" id="PTHR10963">
    <property type="entry name" value="GLYCOSYL HYDROLASE-RELATED"/>
    <property type="match status" value="1"/>
</dbReference>